<reference evidence="8 9" key="1">
    <citation type="submission" date="2023-07" db="EMBL/GenBank/DDBJ databases">
        <title>Sequencing the genomes of 1000 actinobacteria strains.</title>
        <authorList>
            <person name="Klenk H.-P."/>
        </authorList>
    </citation>
    <scope>NUCLEOTIDE SEQUENCE [LARGE SCALE GENOMIC DNA]</scope>
    <source>
        <strain evidence="8 9">DSM 44388</strain>
    </source>
</reference>
<dbReference type="Pfam" id="PF02771">
    <property type="entry name" value="Acyl-CoA_dh_N"/>
    <property type="match status" value="1"/>
</dbReference>
<organism evidence="8 9">
    <name type="scientific">Kineosporia succinea</name>
    <dbReference type="NCBI Taxonomy" id="84632"/>
    <lineage>
        <taxon>Bacteria</taxon>
        <taxon>Bacillati</taxon>
        <taxon>Actinomycetota</taxon>
        <taxon>Actinomycetes</taxon>
        <taxon>Kineosporiales</taxon>
        <taxon>Kineosporiaceae</taxon>
        <taxon>Kineosporia</taxon>
    </lineage>
</organism>
<evidence type="ECO:0000313" key="9">
    <source>
        <dbReference type="Proteomes" id="UP001235712"/>
    </source>
</evidence>
<comment type="caution">
    <text evidence="8">The sequence shown here is derived from an EMBL/GenBank/DDBJ whole genome shotgun (WGS) entry which is preliminary data.</text>
</comment>
<dbReference type="PIRSF" id="PIRSF016578">
    <property type="entry name" value="HsaA"/>
    <property type="match status" value="1"/>
</dbReference>
<dbReference type="Gene3D" id="2.40.110.10">
    <property type="entry name" value="Butyryl-CoA Dehydrogenase, subunit A, domain 2"/>
    <property type="match status" value="1"/>
</dbReference>
<dbReference type="InterPro" id="IPR009100">
    <property type="entry name" value="AcylCoA_DH/oxidase_NM_dom_sf"/>
</dbReference>
<dbReference type="InterPro" id="IPR036250">
    <property type="entry name" value="AcylCo_DH-like_C"/>
</dbReference>
<dbReference type="InterPro" id="IPR013107">
    <property type="entry name" value="Acyl-CoA_DH_C"/>
</dbReference>
<evidence type="ECO:0000256" key="1">
    <source>
        <dbReference type="ARBA" id="ARBA00022630"/>
    </source>
</evidence>
<protein>
    <submittedName>
        <fullName evidence="8">Alkylation response protein AidB-like acyl-CoA dehydrogenase</fullName>
    </submittedName>
</protein>
<feature type="domain" description="Acyl-CoA oxidase/dehydrogenase middle" evidence="5">
    <location>
        <begin position="129"/>
        <end position="219"/>
    </location>
</feature>
<dbReference type="SUPFAM" id="SSF47203">
    <property type="entry name" value="Acyl-CoA dehydrogenase C-terminal domain-like"/>
    <property type="match status" value="1"/>
</dbReference>
<comment type="similarity">
    <text evidence="3">Belongs to the HpaH/HsaA monooxygenase family.</text>
</comment>
<dbReference type="EMBL" id="JAUSQZ010000001">
    <property type="protein sequence ID" value="MDP9829837.1"/>
    <property type="molecule type" value="Genomic_DNA"/>
</dbReference>
<accession>A0ABT9PAW3</accession>
<evidence type="ECO:0000313" key="8">
    <source>
        <dbReference type="EMBL" id="MDP9829837.1"/>
    </source>
</evidence>
<feature type="domain" description="Acyl-CoA dehydrogenase/oxidase N-terminal" evidence="6">
    <location>
        <begin position="30"/>
        <end position="99"/>
    </location>
</feature>
<dbReference type="Pfam" id="PF08028">
    <property type="entry name" value="Acyl-CoA_dh_2"/>
    <property type="match status" value="1"/>
</dbReference>
<dbReference type="InterPro" id="IPR013786">
    <property type="entry name" value="AcylCoA_DH/ox_N"/>
</dbReference>
<feature type="compositionally biased region" description="Gly residues" evidence="4">
    <location>
        <begin position="12"/>
        <end position="26"/>
    </location>
</feature>
<dbReference type="RefSeq" id="WP_307248417.1">
    <property type="nucleotide sequence ID" value="NZ_JAUSQZ010000001.1"/>
</dbReference>
<keyword evidence="9" id="KW-1185">Reference proteome</keyword>
<dbReference type="InterPro" id="IPR046373">
    <property type="entry name" value="Acyl-CoA_Oxase/DH_mid-dom_sf"/>
</dbReference>
<dbReference type="SUPFAM" id="SSF56645">
    <property type="entry name" value="Acyl-CoA dehydrogenase NM domain-like"/>
    <property type="match status" value="1"/>
</dbReference>
<evidence type="ECO:0000259" key="5">
    <source>
        <dbReference type="Pfam" id="PF02770"/>
    </source>
</evidence>
<evidence type="ECO:0000259" key="6">
    <source>
        <dbReference type="Pfam" id="PF02771"/>
    </source>
</evidence>
<feature type="domain" description="Acyl-CoA dehydrogenase C-terminal" evidence="7">
    <location>
        <begin position="246"/>
        <end position="386"/>
    </location>
</feature>
<keyword evidence="2" id="KW-0560">Oxidoreductase</keyword>
<dbReference type="Gene3D" id="1.10.540.10">
    <property type="entry name" value="Acyl-CoA dehydrogenase/oxidase, N-terminal domain"/>
    <property type="match status" value="1"/>
</dbReference>
<gene>
    <name evidence="8" type="ORF">J2S57_005586</name>
</gene>
<dbReference type="PANTHER" id="PTHR48083:SF19">
    <property type="entry name" value="FLAVIN-DEPENDENT MONOOXYGENASE, OXYGENASE SUBUNIT HSAA"/>
    <property type="match status" value="1"/>
</dbReference>
<name>A0ABT9PAW3_9ACTN</name>
<dbReference type="PANTHER" id="PTHR48083">
    <property type="entry name" value="MEDIUM-CHAIN SPECIFIC ACYL-COA DEHYDROGENASE, MITOCHONDRIAL-RELATED"/>
    <property type="match status" value="1"/>
</dbReference>
<evidence type="ECO:0000256" key="3">
    <source>
        <dbReference type="ARBA" id="ARBA00049661"/>
    </source>
</evidence>
<feature type="region of interest" description="Disordered" evidence="4">
    <location>
        <begin position="1"/>
        <end position="27"/>
    </location>
</feature>
<proteinExistence type="inferred from homology"/>
<sequence length="409" mass="42443">MTSRSGVAEAGTGSGPDPGTGPGLAGVLGELEAGAARREAATERPHEVVDRLRAAGFLTLRVPGEHGGQDASLREVFGALIDVARADSSVAQALRAHFAYVEGLRFTPDGPGRDGAYAAIAAGGVIGNAITEPTGAAAGDFAALATTFVRTPEGWAITGTKFYSTGTLYADRVWVWGVTDDGVPASALIPLDRPGITVVDDWDGFGQRASGSGTTRFENTPATAEEVVVAGAEPPPRLAIGAFLQLWLTAVVAGNLEAVSHDAQALLRGRTRGITHGTSDLPRHDPVLLQQAGDIASKAWTARAVVLDAASLLDDVDARLHAGQFDGVAAQEAGRRVAEAKISVDRLALDAASALFEVGGASATRTGANLDRHWRNIRTLASHNSTRLKARVIGDHLVNGTDLPDNTYF</sequence>
<evidence type="ECO:0000256" key="4">
    <source>
        <dbReference type="SAM" id="MobiDB-lite"/>
    </source>
</evidence>
<keyword evidence="1" id="KW-0285">Flavoprotein</keyword>
<dbReference type="InterPro" id="IPR037069">
    <property type="entry name" value="AcylCoA_DH/ox_N_sf"/>
</dbReference>
<dbReference type="Proteomes" id="UP001235712">
    <property type="component" value="Unassembled WGS sequence"/>
</dbReference>
<dbReference type="InterPro" id="IPR050741">
    <property type="entry name" value="Acyl-CoA_dehydrogenase"/>
</dbReference>
<dbReference type="Gene3D" id="1.20.140.10">
    <property type="entry name" value="Butyryl-CoA Dehydrogenase, subunit A, domain 3"/>
    <property type="match status" value="1"/>
</dbReference>
<dbReference type="Pfam" id="PF02770">
    <property type="entry name" value="Acyl-CoA_dh_M"/>
    <property type="match status" value="1"/>
</dbReference>
<evidence type="ECO:0000256" key="2">
    <source>
        <dbReference type="ARBA" id="ARBA00023002"/>
    </source>
</evidence>
<dbReference type="InterPro" id="IPR006091">
    <property type="entry name" value="Acyl-CoA_Oxase/DH_mid-dom"/>
</dbReference>
<evidence type="ECO:0000259" key="7">
    <source>
        <dbReference type="Pfam" id="PF08028"/>
    </source>
</evidence>